<feature type="transmembrane region" description="Helical" evidence="1">
    <location>
        <begin position="84"/>
        <end position="102"/>
    </location>
</feature>
<keyword evidence="1" id="KW-1133">Transmembrane helix</keyword>
<sequence length="303" mass="32166" precursor="true">MQPTIIALFLEFSSTAFAMSAAGLALLVIGLLAAKNDIIHARGIDKVVALTHLCFAIPLAAFGAEHLSGGIPLTMVPSYMPWRMFWLYFVGVALIAASLSIATKIQVRWSGLLTGIMMFLFVTMLHLPGAIRGGGRIPWTIVLRELSFGGGCWVLAGIAMGGNRAGPRKSLVTVGRVLIAIAAIVFGVQHFLHPLGLPGVPLQKQTPTWVPARVLVDYLTGAFLIVGGCCFLLARKTRIAAAYLGAWILLLVVVIYGTVLIGALADSRGAVKVEGLNYFADTLLFGAVILSLAGGTSTRKLER</sequence>
<feature type="transmembrane region" description="Helical" evidence="1">
    <location>
        <begin position="109"/>
        <end position="131"/>
    </location>
</feature>
<feature type="transmembrane region" description="Helical" evidence="1">
    <location>
        <begin position="241"/>
        <end position="264"/>
    </location>
</feature>
<dbReference type="eggNOG" id="COG4270">
    <property type="taxonomic scope" value="Bacteria"/>
</dbReference>
<keyword evidence="1" id="KW-0472">Membrane</keyword>
<dbReference type="KEGG" id="sus:Acid_5292"/>
<organism evidence="2">
    <name type="scientific">Solibacter usitatus (strain Ellin6076)</name>
    <dbReference type="NCBI Taxonomy" id="234267"/>
    <lineage>
        <taxon>Bacteria</taxon>
        <taxon>Pseudomonadati</taxon>
        <taxon>Acidobacteriota</taxon>
        <taxon>Terriglobia</taxon>
        <taxon>Bryobacterales</taxon>
        <taxon>Solibacteraceae</taxon>
        <taxon>Candidatus Solibacter</taxon>
    </lineage>
</organism>
<feature type="transmembrane region" description="Helical" evidence="1">
    <location>
        <begin position="276"/>
        <end position="295"/>
    </location>
</feature>
<proteinExistence type="predicted"/>
<keyword evidence="1" id="KW-0812">Transmembrane</keyword>
<dbReference type="OrthoDB" id="116039at2"/>
<dbReference type="InParanoid" id="Q01VS3"/>
<dbReference type="AlphaFoldDB" id="Q01VS3"/>
<reference evidence="2" key="1">
    <citation type="submission" date="2006-10" db="EMBL/GenBank/DDBJ databases">
        <title>Complete sequence of Solibacter usitatus Ellin6076.</title>
        <authorList>
            <consortium name="US DOE Joint Genome Institute"/>
            <person name="Copeland A."/>
            <person name="Lucas S."/>
            <person name="Lapidus A."/>
            <person name="Barry K."/>
            <person name="Detter J.C."/>
            <person name="Glavina del Rio T."/>
            <person name="Hammon N."/>
            <person name="Israni S."/>
            <person name="Dalin E."/>
            <person name="Tice H."/>
            <person name="Pitluck S."/>
            <person name="Thompson L.S."/>
            <person name="Brettin T."/>
            <person name="Bruce D."/>
            <person name="Han C."/>
            <person name="Tapia R."/>
            <person name="Gilna P."/>
            <person name="Schmutz J."/>
            <person name="Larimer F."/>
            <person name="Land M."/>
            <person name="Hauser L."/>
            <person name="Kyrpides N."/>
            <person name="Mikhailova N."/>
            <person name="Janssen P.H."/>
            <person name="Kuske C.R."/>
            <person name="Richardson P."/>
        </authorList>
    </citation>
    <scope>NUCLEOTIDE SEQUENCE</scope>
    <source>
        <strain evidence="2">Ellin6076</strain>
    </source>
</reference>
<feature type="transmembrane region" description="Helical" evidence="1">
    <location>
        <begin position="12"/>
        <end position="34"/>
    </location>
</feature>
<name>Q01VS3_SOLUE</name>
<feature type="transmembrane region" description="Helical" evidence="1">
    <location>
        <begin position="46"/>
        <end position="64"/>
    </location>
</feature>
<evidence type="ECO:0000256" key="1">
    <source>
        <dbReference type="SAM" id="Phobius"/>
    </source>
</evidence>
<dbReference type="HOGENOM" id="CLU_905466_0_0_0"/>
<protein>
    <submittedName>
        <fullName evidence="2">DoxX</fullName>
    </submittedName>
</protein>
<accession>Q01VS3</accession>
<evidence type="ECO:0000313" key="2">
    <source>
        <dbReference type="EMBL" id="ABJ86242.1"/>
    </source>
</evidence>
<feature type="transmembrane region" description="Helical" evidence="1">
    <location>
        <begin position="171"/>
        <end position="192"/>
    </location>
</feature>
<feature type="transmembrane region" description="Helical" evidence="1">
    <location>
        <begin position="137"/>
        <end position="159"/>
    </location>
</feature>
<dbReference type="EMBL" id="CP000473">
    <property type="protein sequence ID" value="ABJ86242.1"/>
    <property type="molecule type" value="Genomic_DNA"/>
</dbReference>
<feature type="transmembrane region" description="Helical" evidence="1">
    <location>
        <begin position="212"/>
        <end position="234"/>
    </location>
</feature>
<gene>
    <name evidence="2" type="ordered locus">Acid_5292</name>
</gene>